<accession>A0A2G5F4H5</accession>
<dbReference type="PANTHER" id="PTHR31672:SF13">
    <property type="entry name" value="F-BOX PROTEIN CPR30-LIKE"/>
    <property type="match status" value="1"/>
</dbReference>
<name>A0A2G5F4H5_AQUCA</name>
<dbReference type="PANTHER" id="PTHR31672">
    <property type="entry name" value="BNACNNG10540D PROTEIN"/>
    <property type="match status" value="1"/>
</dbReference>
<dbReference type="AlphaFoldDB" id="A0A2G5F4H5"/>
<protein>
    <recommendedName>
        <fullName evidence="1">F-box associated beta-propeller type 3 domain-containing protein</fullName>
    </recommendedName>
</protein>
<dbReference type="Pfam" id="PF08268">
    <property type="entry name" value="FBA_3"/>
    <property type="match status" value="1"/>
</dbReference>
<organism evidence="2 3">
    <name type="scientific">Aquilegia coerulea</name>
    <name type="common">Rocky mountain columbine</name>
    <dbReference type="NCBI Taxonomy" id="218851"/>
    <lineage>
        <taxon>Eukaryota</taxon>
        <taxon>Viridiplantae</taxon>
        <taxon>Streptophyta</taxon>
        <taxon>Embryophyta</taxon>
        <taxon>Tracheophyta</taxon>
        <taxon>Spermatophyta</taxon>
        <taxon>Magnoliopsida</taxon>
        <taxon>Ranunculales</taxon>
        <taxon>Ranunculaceae</taxon>
        <taxon>Thalictroideae</taxon>
        <taxon>Aquilegia</taxon>
    </lineage>
</organism>
<feature type="domain" description="F-box associated beta-propeller type 3" evidence="1">
    <location>
        <begin position="52"/>
        <end position="307"/>
    </location>
</feature>
<dbReference type="NCBIfam" id="TIGR01640">
    <property type="entry name" value="F_box_assoc_1"/>
    <property type="match status" value="1"/>
</dbReference>
<evidence type="ECO:0000313" key="3">
    <source>
        <dbReference type="Proteomes" id="UP000230069"/>
    </source>
</evidence>
<dbReference type="InterPro" id="IPR013187">
    <property type="entry name" value="F-box-assoc_dom_typ3"/>
</dbReference>
<dbReference type="OrthoDB" id="1938527at2759"/>
<proteinExistence type="predicted"/>
<keyword evidence="3" id="KW-1185">Reference proteome</keyword>
<evidence type="ECO:0000259" key="1">
    <source>
        <dbReference type="Pfam" id="PF08268"/>
    </source>
</evidence>
<dbReference type="InterPro" id="IPR050796">
    <property type="entry name" value="SCF_F-box_component"/>
</dbReference>
<reference evidence="2 3" key="1">
    <citation type="submission" date="2017-09" db="EMBL/GenBank/DDBJ databases">
        <title>WGS assembly of Aquilegia coerulea Goldsmith.</title>
        <authorList>
            <person name="Hodges S."/>
            <person name="Kramer E."/>
            <person name="Nordborg M."/>
            <person name="Tomkins J."/>
            <person name="Borevitz J."/>
            <person name="Derieg N."/>
            <person name="Yan J."/>
            <person name="Mihaltcheva S."/>
            <person name="Hayes R.D."/>
            <person name="Rokhsar D."/>
        </authorList>
    </citation>
    <scope>NUCLEOTIDE SEQUENCE [LARGE SCALE GENOMIC DNA]</scope>
    <source>
        <strain evidence="3">cv. Goldsmith</strain>
    </source>
</reference>
<sequence>MNSRRDNQGHYVTKLMSNHFVPVSYTTRPNTFFLINKKKCMKISDPYIDLSYSYKIAGSCNGLLCLVSDSDEPVLIYNPITRESQTLPKQCYRKFRYDGPLYGLGYDSFSQKYKVVCVYNTYKKLYNEEMTVGEIISEGEACWRKLEIPFQIQFEGMPETVFVNEAFHWIIDRDYQYSRGNSCPELILALNICDEKFHTFKFPPVEFPDSLSLLNFEESLAIAEYNRLGSEARVWKRVGTGTYDQLLYPYTCKFESVGCYHRVVGMLSDGSFVYKAEKRVSFDWYTRLALYNPEEKQSLIFKLCYFNNTSHVDNTIHTVLFTPTLVSPKTIYFPSNPYPGELEECQSESESDGWRSWFSFYVKGSDSESDESISDISQRLCSWMIDRDDPISGGSEFILALDISTKKFHTIHFPPNKLPDSLPLINLGESLACVESDTLDSSTQI</sequence>
<dbReference type="Proteomes" id="UP000230069">
    <property type="component" value="Unassembled WGS sequence"/>
</dbReference>
<evidence type="ECO:0000313" key="2">
    <source>
        <dbReference type="EMBL" id="PIA62923.1"/>
    </source>
</evidence>
<dbReference type="InParanoid" id="A0A2G5F4H5"/>
<dbReference type="InterPro" id="IPR017451">
    <property type="entry name" value="F-box-assoc_interact_dom"/>
</dbReference>
<dbReference type="EMBL" id="KZ305019">
    <property type="protein sequence ID" value="PIA62923.1"/>
    <property type="molecule type" value="Genomic_DNA"/>
</dbReference>
<gene>
    <name evidence="2" type="ORF">AQUCO_00200736v1</name>
</gene>